<proteinExistence type="predicted"/>
<comment type="caution">
    <text evidence="1">The sequence shown here is derived from an EMBL/GenBank/DDBJ whole genome shotgun (WGS) entry which is preliminary data.</text>
</comment>
<evidence type="ECO:0000313" key="1">
    <source>
        <dbReference type="EMBL" id="KAI8008651.1"/>
    </source>
</evidence>
<name>A0ACC0H9W8_9ERIC</name>
<organism evidence="1 2">
    <name type="scientific">Camellia lanceoleosa</name>
    <dbReference type="NCBI Taxonomy" id="1840588"/>
    <lineage>
        <taxon>Eukaryota</taxon>
        <taxon>Viridiplantae</taxon>
        <taxon>Streptophyta</taxon>
        <taxon>Embryophyta</taxon>
        <taxon>Tracheophyta</taxon>
        <taxon>Spermatophyta</taxon>
        <taxon>Magnoliopsida</taxon>
        <taxon>eudicotyledons</taxon>
        <taxon>Gunneridae</taxon>
        <taxon>Pentapetalae</taxon>
        <taxon>asterids</taxon>
        <taxon>Ericales</taxon>
        <taxon>Theaceae</taxon>
        <taxon>Camellia</taxon>
    </lineage>
</organism>
<protein>
    <submittedName>
        <fullName evidence="1">Protein phosphatase 2C 70</fullName>
    </submittedName>
</protein>
<evidence type="ECO:0000313" key="2">
    <source>
        <dbReference type="Proteomes" id="UP001060215"/>
    </source>
</evidence>
<gene>
    <name evidence="1" type="ORF">LOK49_LG07G00190</name>
</gene>
<keyword evidence="2" id="KW-1185">Reference proteome</keyword>
<accession>A0ACC0H9W8</accession>
<dbReference type="Proteomes" id="UP001060215">
    <property type="component" value="Chromosome 7"/>
</dbReference>
<reference evidence="1 2" key="1">
    <citation type="journal article" date="2022" name="Plant J.">
        <title>Chromosome-level genome of Camellia lanceoleosa provides a valuable resource for understanding genome evolution and self-incompatibility.</title>
        <authorList>
            <person name="Gong W."/>
            <person name="Xiao S."/>
            <person name="Wang L."/>
            <person name="Liao Z."/>
            <person name="Chang Y."/>
            <person name="Mo W."/>
            <person name="Hu G."/>
            <person name="Li W."/>
            <person name="Zhao G."/>
            <person name="Zhu H."/>
            <person name="Hu X."/>
            <person name="Ji K."/>
            <person name="Xiang X."/>
            <person name="Song Q."/>
            <person name="Yuan D."/>
            <person name="Jin S."/>
            <person name="Zhang L."/>
        </authorList>
    </citation>
    <scope>NUCLEOTIDE SEQUENCE [LARGE SCALE GENOMIC DNA]</scope>
    <source>
        <strain evidence="1">SQ_2022a</strain>
    </source>
</reference>
<sequence>MLEDKFLKQQEARFSSEPYISEVVHIHQASKGFGFLASDGLWDVNFKKEKYRKSQWELGQIKFELLAEELLMSESVIKVYGALRMSVKMFLMWNSTMLIDGGGDANVETSLVEARPGDCIEAQRLVLSLFYRINLGLGSVLRGPLEDAKTDAVTPRLNCELQSCPIELLHPPEDFNRVFM</sequence>
<dbReference type="EMBL" id="CM045764">
    <property type="protein sequence ID" value="KAI8008651.1"/>
    <property type="molecule type" value="Genomic_DNA"/>
</dbReference>